<name>A0A8T2FXF1_ARASU</name>
<evidence type="ECO:0000313" key="1">
    <source>
        <dbReference type="EMBL" id="KAG7641032.1"/>
    </source>
</evidence>
<accession>A0A8T2FXF1</accession>
<keyword evidence="2" id="KW-1185">Reference proteome</keyword>
<proteinExistence type="predicted"/>
<dbReference type="EMBL" id="JAEFBJ010000002">
    <property type="protein sequence ID" value="KAG7641032.1"/>
    <property type="molecule type" value="Genomic_DNA"/>
</dbReference>
<dbReference type="AlphaFoldDB" id="A0A8T2FXF1"/>
<dbReference type="Proteomes" id="UP000694251">
    <property type="component" value="Chromosome 2"/>
</dbReference>
<organism evidence="1 2">
    <name type="scientific">Arabidopsis suecica</name>
    <name type="common">Swedish thale-cress</name>
    <name type="synonym">Cardaminopsis suecica</name>
    <dbReference type="NCBI Taxonomy" id="45249"/>
    <lineage>
        <taxon>Eukaryota</taxon>
        <taxon>Viridiplantae</taxon>
        <taxon>Streptophyta</taxon>
        <taxon>Embryophyta</taxon>
        <taxon>Tracheophyta</taxon>
        <taxon>Spermatophyta</taxon>
        <taxon>Magnoliopsida</taxon>
        <taxon>eudicotyledons</taxon>
        <taxon>Gunneridae</taxon>
        <taxon>Pentapetalae</taxon>
        <taxon>rosids</taxon>
        <taxon>malvids</taxon>
        <taxon>Brassicales</taxon>
        <taxon>Brassicaceae</taxon>
        <taxon>Camelineae</taxon>
        <taxon>Arabidopsis</taxon>
    </lineage>
</organism>
<gene>
    <name evidence="1" type="ORF">ISN44_As02g010930</name>
</gene>
<reference evidence="1 2" key="1">
    <citation type="submission" date="2020-12" db="EMBL/GenBank/DDBJ databases">
        <title>Concerted genomic and epigenomic changes stabilize Arabidopsis allopolyploids.</title>
        <authorList>
            <person name="Chen Z."/>
        </authorList>
    </citation>
    <scope>NUCLEOTIDE SEQUENCE [LARGE SCALE GENOMIC DNA]</scope>
    <source>
        <strain evidence="1">As9502</strain>
        <tissue evidence="1">Leaf</tissue>
    </source>
</reference>
<sequence length="63" mass="7480">MREDGRSETRPWTIREMEDWSLSKDMMTLEKKPQPRVSPAQDTLHNMVFKQLTSSRDLFVLTP</sequence>
<protein>
    <submittedName>
        <fullName evidence="1">Uncharacterized protein</fullName>
    </submittedName>
</protein>
<comment type="caution">
    <text evidence="1">The sequence shown here is derived from an EMBL/GenBank/DDBJ whole genome shotgun (WGS) entry which is preliminary data.</text>
</comment>
<evidence type="ECO:0000313" key="2">
    <source>
        <dbReference type="Proteomes" id="UP000694251"/>
    </source>
</evidence>